<name>K0IIZ4_NITGG</name>
<sequence length="296" mass="34831">MENVWFAGISSKRYVIYQKYEHNDNLKILKASSHGLKHLLNPFPCTGDDNTWHEQLWIDILNHHHGKVSFEELNEKYGNAYAMSELVISTTNVMRRFDRLNKGRSYSKKIKPFNFCIVGVGNIADNETGEVIKPVSPYRKDAYQCAFDEFIDYNSKKTLKGQKYWRQFNDYFWEYLNHPEAKFDGDTGVLSRKHVKISSVVHIGKESNELDDTEVLGIGKETYTTYVSYVELIMQHRELILNLRPKDAAPFGIMKEVLRNVKRSIMNKTLWRLSRKTKVRLLKIIERHLYTPMTRR</sequence>
<dbReference type="AlphaFoldDB" id="K0IIZ4"/>
<dbReference type="OrthoDB" id="142883at2157"/>
<dbReference type="STRING" id="1237085.Ngar_c11670"/>
<evidence type="ECO:0000313" key="1">
    <source>
        <dbReference type="EMBL" id="AFU58107.1"/>
    </source>
</evidence>
<protein>
    <submittedName>
        <fullName evidence="1">Putative DNA polymerase</fullName>
    </submittedName>
</protein>
<proteinExistence type="predicted"/>
<dbReference type="RefSeq" id="WP_015018644.1">
    <property type="nucleotide sequence ID" value="NC_018719.1"/>
</dbReference>
<evidence type="ECO:0000313" key="2">
    <source>
        <dbReference type="Proteomes" id="UP000008037"/>
    </source>
</evidence>
<organism evidence="1 2">
    <name type="scientific">Nitrososphaera gargensis (strain Ga9.2)</name>
    <dbReference type="NCBI Taxonomy" id="1237085"/>
    <lineage>
        <taxon>Archaea</taxon>
        <taxon>Nitrososphaerota</taxon>
        <taxon>Nitrososphaeria</taxon>
        <taxon>Nitrososphaerales</taxon>
        <taxon>Nitrososphaeraceae</taxon>
        <taxon>Nitrososphaera</taxon>
    </lineage>
</organism>
<dbReference type="KEGG" id="nga:Ngar_c11670"/>
<dbReference type="InParanoid" id="K0IIZ4"/>
<dbReference type="Proteomes" id="UP000008037">
    <property type="component" value="Chromosome"/>
</dbReference>
<keyword evidence="2" id="KW-1185">Reference proteome</keyword>
<reference evidence="1 2" key="1">
    <citation type="journal article" date="2012" name="Environ. Microbiol.">
        <title>The genome of the ammonia-oxidizing Candidatus Nitrososphaera gargensis: insights into metabolic versatility and environmental adaptations.</title>
        <authorList>
            <person name="Spang A."/>
            <person name="Poehlein A."/>
            <person name="Offre P."/>
            <person name="Zumbragel S."/>
            <person name="Haider S."/>
            <person name="Rychlik N."/>
            <person name="Nowka B."/>
            <person name="Schmeisser C."/>
            <person name="Lebedeva E.V."/>
            <person name="Rattei T."/>
            <person name="Bohm C."/>
            <person name="Schmid M."/>
            <person name="Galushko A."/>
            <person name="Hatzenpichler R."/>
            <person name="Weinmaier T."/>
            <person name="Daniel R."/>
            <person name="Schleper C."/>
            <person name="Spieck E."/>
            <person name="Streit W."/>
            <person name="Wagner M."/>
        </authorList>
    </citation>
    <scope>NUCLEOTIDE SEQUENCE [LARGE SCALE GENOMIC DNA]</scope>
    <source>
        <strain evidence="2">Ga9.2</strain>
    </source>
</reference>
<dbReference type="GeneID" id="13797426"/>
<dbReference type="EMBL" id="CP002408">
    <property type="protein sequence ID" value="AFU58107.1"/>
    <property type="molecule type" value="Genomic_DNA"/>
</dbReference>
<dbReference type="HOGENOM" id="CLU_938813_0_0_2"/>
<gene>
    <name evidence="1" type="ordered locus">Ngar_c11670</name>
</gene>
<dbReference type="BioCyc" id="CNIT1237085:G1324-1165-MONOMER"/>
<accession>K0IIZ4</accession>